<dbReference type="OrthoDB" id="95460at2"/>
<dbReference type="InterPro" id="IPR002178">
    <property type="entry name" value="PTS_EIIA_type-2_dom"/>
</dbReference>
<dbReference type="PROSITE" id="PS51094">
    <property type="entry name" value="PTS_EIIA_TYPE_2"/>
    <property type="match status" value="1"/>
</dbReference>
<dbReference type="PANTHER" id="PTHR47738:SF1">
    <property type="entry name" value="NITROGEN REGULATORY PROTEIN"/>
    <property type="match status" value="1"/>
</dbReference>
<name>A0A4R6ME40_9GAMM</name>
<reference evidence="2 3" key="1">
    <citation type="submission" date="2019-03" db="EMBL/GenBank/DDBJ databases">
        <title>Genomic Encyclopedia of Type Strains, Phase III (KMG-III): the genomes of soil and plant-associated and newly described type strains.</title>
        <authorList>
            <person name="Whitman W."/>
        </authorList>
    </citation>
    <scope>NUCLEOTIDE SEQUENCE [LARGE SCALE GENOMIC DNA]</scope>
    <source>
        <strain evidence="2 3">CECT 7378</strain>
    </source>
</reference>
<dbReference type="GO" id="GO:0016740">
    <property type="term" value="F:transferase activity"/>
    <property type="evidence" value="ECO:0007669"/>
    <property type="project" value="UniProtKB-KW"/>
</dbReference>
<dbReference type="Proteomes" id="UP000294656">
    <property type="component" value="Unassembled WGS sequence"/>
</dbReference>
<dbReference type="Pfam" id="PF00359">
    <property type="entry name" value="PTS_EIIA_2"/>
    <property type="match status" value="1"/>
</dbReference>
<dbReference type="RefSeq" id="WP_133502711.1">
    <property type="nucleotide sequence ID" value="NZ_SNXC01000009.1"/>
</dbReference>
<dbReference type="EMBL" id="SNXC01000009">
    <property type="protein sequence ID" value="TDO99883.1"/>
    <property type="molecule type" value="Genomic_DNA"/>
</dbReference>
<evidence type="ECO:0000313" key="2">
    <source>
        <dbReference type="EMBL" id="TDO99883.1"/>
    </source>
</evidence>
<comment type="caution">
    <text evidence="2">The sequence shown here is derived from an EMBL/GenBank/DDBJ whole genome shotgun (WGS) entry which is preliminary data.</text>
</comment>
<proteinExistence type="predicted"/>
<evidence type="ECO:0000313" key="3">
    <source>
        <dbReference type="Proteomes" id="UP000294656"/>
    </source>
</evidence>
<dbReference type="PROSITE" id="PS00372">
    <property type="entry name" value="PTS_EIIA_TYPE_2_HIS"/>
    <property type="match status" value="1"/>
</dbReference>
<dbReference type="InterPro" id="IPR051541">
    <property type="entry name" value="PTS_SugarTrans_NitroReg"/>
</dbReference>
<keyword evidence="3" id="KW-1185">Reference proteome</keyword>
<sequence length="149" mass="16350">MPLDNLVNNELVFANQPIASKKRVLEFLAEAIGARLHCESEAVYDALLAREKLGSTGIGSGIAIPHCRFDQANHAAIVLMSLEQPIDYDSIDRKPVDLIFALIAPPNECEGHLKTLSQIAEMAQSPEKLDALRNATTNEQLITTFLQQV</sequence>
<dbReference type="InterPro" id="IPR016152">
    <property type="entry name" value="PTrfase/Anion_transptr"/>
</dbReference>
<dbReference type="Gene3D" id="3.40.930.10">
    <property type="entry name" value="Mannitol-specific EII, Chain A"/>
    <property type="match status" value="1"/>
</dbReference>
<dbReference type="SUPFAM" id="SSF55804">
    <property type="entry name" value="Phoshotransferase/anion transport protein"/>
    <property type="match status" value="1"/>
</dbReference>
<evidence type="ECO:0000259" key="1">
    <source>
        <dbReference type="PROSITE" id="PS51094"/>
    </source>
</evidence>
<gene>
    <name evidence="2" type="ORF">DFP79_0892</name>
</gene>
<dbReference type="AlphaFoldDB" id="A0A4R6ME40"/>
<accession>A0A4R6ME40</accession>
<protein>
    <submittedName>
        <fullName evidence="2">Phosphotransferase IIA-like nitrogen-regulatory protein PtsN</fullName>
    </submittedName>
</protein>
<keyword evidence="2" id="KW-0808">Transferase</keyword>
<dbReference type="PANTHER" id="PTHR47738">
    <property type="entry name" value="PTS SYSTEM FRUCTOSE-LIKE EIIA COMPONENT-RELATED"/>
    <property type="match status" value="1"/>
</dbReference>
<dbReference type="GO" id="GO:0030295">
    <property type="term" value="F:protein kinase activator activity"/>
    <property type="evidence" value="ECO:0007669"/>
    <property type="project" value="TreeGrafter"/>
</dbReference>
<feature type="domain" description="PTS EIIA type-2" evidence="1">
    <location>
        <begin position="5"/>
        <end position="149"/>
    </location>
</feature>
<dbReference type="CDD" id="cd00211">
    <property type="entry name" value="PTS_IIA_fru"/>
    <property type="match status" value="1"/>
</dbReference>
<organism evidence="2 3">
    <name type="scientific">Marinomonas balearica</name>
    <dbReference type="NCBI Taxonomy" id="491947"/>
    <lineage>
        <taxon>Bacteria</taxon>
        <taxon>Pseudomonadati</taxon>
        <taxon>Pseudomonadota</taxon>
        <taxon>Gammaproteobacteria</taxon>
        <taxon>Oceanospirillales</taxon>
        <taxon>Oceanospirillaceae</taxon>
        <taxon>Marinomonas</taxon>
    </lineage>
</organism>